<dbReference type="PANTHER" id="PTHR33653">
    <property type="entry name" value="RIBONUCLEASE VAPC2"/>
    <property type="match status" value="1"/>
</dbReference>
<dbReference type="Pfam" id="PF01850">
    <property type="entry name" value="PIN"/>
    <property type="match status" value="1"/>
</dbReference>
<keyword evidence="4 8" id="KW-0479">Metal-binding</keyword>
<evidence type="ECO:0000256" key="6">
    <source>
        <dbReference type="ARBA" id="ARBA00022842"/>
    </source>
</evidence>
<evidence type="ECO:0000256" key="2">
    <source>
        <dbReference type="ARBA" id="ARBA00022649"/>
    </source>
</evidence>
<dbReference type="InterPro" id="IPR050556">
    <property type="entry name" value="Type_II_TA_system_RNase"/>
</dbReference>
<keyword evidence="6 8" id="KW-0460">Magnesium</keyword>
<dbReference type="InterPro" id="IPR029060">
    <property type="entry name" value="PIN-like_dom_sf"/>
</dbReference>
<dbReference type="OrthoDB" id="147588at2157"/>
<dbReference type="Gene3D" id="3.40.50.1010">
    <property type="entry name" value="5'-nuclease"/>
    <property type="match status" value="1"/>
</dbReference>
<dbReference type="HAMAP" id="MF_00265">
    <property type="entry name" value="VapC_Nob1"/>
    <property type="match status" value="1"/>
</dbReference>
<keyword evidence="3 8" id="KW-0540">Nuclease</keyword>
<feature type="domain" description="PIN" evidence="9">
    <location>
        <begin position="3"/>
        <end position="115"/>
    </location>
</feature>
<dbReference type="RefSeq" id="WP_092688597.1">
    <property type="nucleotide sequence ID" value="NZ_FNBK01000003.1"/>
</dbReference>
<dbReference type="AlphaFoldDB" id="A0A1G7HLA3"/>
<dbReference type="GO" id="GO:0000287">
    <property type="term" value="F:magnesium ion binding"/>
    <property type="evidence" value="ECO:0007669"/>
    <property type="project" value="UniProtKB-UniRule"/>
</dbReference>
<evidence type="ECO:0000313" key="10">
    <source>
        <dbReference type="EMBL" id="SDF01106.1"/>
    </source>
</evidence>
<evidence type="ECO:0000313" key="11">
    <source>
        <dbReference type="Proteomes" id="UP000199076"/>
    </source>
</evidence>
<dbReference type="EC" id="3.1.-.-" evidence="8"/>
<accession>A0A1G7HLA3</accession>
<name>A0A1G7HLA3_9EURY</name>
<gene>
    <name evidence="8" type="primary">vapC</name>
    <name evidence="10" type="ORF">SAMN05216218_10368</name>
</gene>
<protein>
    <recommendedName>
        <fullName evidence="8">Ribonuclease VapC</fullName>
        <shortName evidence="8">RNase VapC</shortName>
        <ecNumber evidence="8">3.1.-.-</ecNumber>
    </recommendedName>
    <alternativeName>
        <fullName evidence="8">Putative toxin VapC</fullName>
    </alternativeName>
</protein>
<dbReference type="EMBL" id="FNBK01000003">
    <property type="protein sequence ID" value="SDF01106.1"/>
    <property type="molecule type" value="Genomic_DNA"/>
</dbReference>
<dbReference type="GO" id="GO:0016787">
    <property type="term" value="F:hydrolase activity"/>
    <property type="evidence" value="ECO:0007669"/>
    <property type="project" value="UniProtKB-KW"/>
</dbReference>
<evidence type="ECO:0000256" key="3">
    <source>
        <dbReference type="ARBA" id="ARBA00022722"/>
    </source>
</evidence>
<organism evidence="10 11">
    <name type="scientific">Halorientalis regularis</name>
    <dbReference type="NCBI Taxonomy" id="660518"/>
    <lineage>
        <taxon>Archaea</taxon>
        <taxon>Methanobacteriati</taxon>
        <taxon>Methanobacteriota</taxon>
        <taxon>Stenosarchaea group</taxon>
        <taxon>Halobacteria</taxon>
        <taxon>Halobacteriales</taxon>
        <taxon>Haloarculaceae</taxon>
        <taxon>Halorientalis</taxon>
    </lineage>
</organism>
<evidence type="ECO:0000256" key="5">
    <source>
        <dbReference type="ARBA" id="ARBA00022801"/>
    </source>
</evidence>
<feature type="binding site" evidence="8">
    <location>
        <position position="94"/>
    </location>
    <ligand>
        <name>Mg(2+)</name>
        <dbReference type="ChEBI" id="CHEBI:18420"/>
    </ligand>
</feature>
<dbReference type="InterPro" id="IPR002716">
    <property type="entry name" value="PIN_dom"/>
</dbReference>
<dbReference type="InterPro" id="IPR022907">
    <property type="entry name" value="VapC_family"/>
</dbReference>
<dbReference type="GO" id="GO:0004540">
    <property type="term" value="F:RNA nuclease activity"/>
    <property type="evidence" value="ECO:0007669"/>
    <property type="project" value="InterPro"/>
</dbReference>
<dbReference type="GO" id="GO:0090729">
    <property type="term" value="F:toxin activity"/>
    <property type="evidence" value="ECO:0007669"/>
    <property type="project" value="UniProtKB-KW"/>
</dbReference>
<comment type="cofactor">
    <cofactor evidence="1 8">
        <name>Mg(2+)</name>
        <dbReference type="ChEBI" id="CHEBI:18420"/>
    </cofactor>
</comment>
<evidence type="ECO:0000256" key="1">
    <source>
        <dbReference type="ARBA" id="ARBA00001946"/>
    </source>
</evidence>
<comment type="similarity">
    <text evidence="7 8">Belongs to the PINc/VapC protein family.</text>
</comment>
<evidence type="ECO:0000259" key="9">
    <source>
        <dbReference type="Pfam" id="PF01850"/>
    </source>
</evidence>
<dbReference type="SUPFAM" id="SSF88723">
    <property type="entry name" value="PIN domain-like"/>
    <property type="match status" value="1"/>
</dbReference>
<feature type="binding site" evidence="8">
    <location>
        <position position="5"/>
    </location>
    <ligand>
        <name>Mg(2+)</name>
        <dbReference type="ChEBI" id="CHEBI:18420"/>
    </ligand>
</feature>
<dbReference type="Proteomes" id="UP000199076">
    <property type="component" value="Unassembled WGS sequence"/>
</dbReference>
<evidence type="ECO:0000256" key="8">
    <source>
        <dbReference type="HAMAP-Rule" id="MF_00265"/>
    </source>
</evidence>
<sequence length="132" mass="14434">MKIFDSSFLIDYEHGVDETLDFLERHEREPLVVPAIVLAEFVVGFALGDDHTVSDGLQALSWAEIEPISERTAIRTGEVVEATAERGHAVTGIDAIVAGVARERNATLVVGDSDLTAEAVREVIDVVDYRKE</sequence>
<comment type="function">
    <text evidence="8">Toxic component of a toxin-antitoxin (TA) system. An RNase.</text>
</comment>
<proteinExistence type="inferred from homology"/>
<evidence type="ECO:0000256" key="7">
    <source>
        <dbReference type="ARBA" id="ARBA00038093"/>
    </source>
</evidence>
<keyword evidence="8" id="KW-0800">Toxin</keyword>
<keyword evidence="5 8" id="KW-0378">Hydrolase</keyword>
<dbReference type="STRING" id="660518.SAMN05216218_10368"/>
<dbReference type="PANTHER" id="PTHR33653:SF1">
    <property type="entry name" value="RIBONUCLEASE VAPC2"/>
    <property type="match status" value="1"/>
</dbReference>
<evidence type="ECO:0000256" key="4">
    <source>
        <dbReference type="ARBA" id="ARBA00022723"/>
    </source>
</evidence>
<keyword evidence="2 8" id="KW-1277">Toxin-antitoxin system</keyword>
<reference evidence="11" key="1">
    <citation type="submission" date="2016-10" db="EMBL/GenBank/DDBJ databases">
        <authorList>
            <person name="Varghese N."/>
            <person name="Submissions S."/>
        </authorList>
    </citation>
    <scope>NUCLEOTIDE SEQUENCE [LARGE SCALE GENOMIC DNA]</scope>
    <source>
        <strain evidence="11">IBRC-M 10760</strain>
    </source>
</reference>
<keyword evidence="11" id="KW-1185">Reference proteome</keyword>